<dbReference type="Pfam" id="PF00632">
    <property type="entry name" value="HECT"/>
    <property type="match status" value="1"/>
</dbReference>
<evidence type="ECO:0000256" key="2">
    <source>
        <dbReference type="ARBA" id="ARBA00004906"/>
    </source>
</evidence>
<dbReference type="Gene3D" id="3.90.1750.10">
    <property type="entry name" value="Hect, E3 ligase catalytic domains"/>
    <property type="match status" value="1"/>
</dbReference>
<dbReference type="EMBL" id="GG662441">
    <property type="protein sequence ID" value="EAS04887.2"/>
    <property type="molecule type" value="Genomic_DNA"/>
</dbReference>
<feature type="region of interest" description="Disordered" evidence="7">
    <location>
        <begin position="47"/>
        <end position="93"/>
    </location>
</feature>
<dbReference type="GO" id="GO:0061630">
    <property type="term" value="F:ubiquitin protein ligase activity"/>
    <property type="evidence" value="ECO:0007669"/>
    <property type="project" value="UniProtKB-EC"/>
</dbReference>
<dbReference type="SUPFAM" id="SSF56204">
    <property type="entry name" value="Hect, E3 ligase catalytic domain"/>
    <property type="match status" value="1"/>
</dbReference>
<dbReference type="RefSeq" id="XP_001025132.2">
    <property type="nucleotide sequence ID" value="XM_001025132.2"/>
</dbReference>
<feature type="domain" description="HECT" evidence="8">
    <location>
        <begin position="183"/>
        <end position="523"/>
    </location>
</feature>
<feature type="compositionally biased region" description="Low complexity" evidence="7">
    <location>
        <begin position="47"/>
        <end position="86"/>
    </location>
</feature>
<dbReference type="AlphaFoldDB" id="I7MMH9"/>
<organism evidence="9 10">
    <name type="scientific">Tetrahymena thermophila (strain SB210)</name>
    <dbReference type="NCBI Taxonomy" id="312017"/>
    <lineage>
        <taxon>Eukaryota</taxon>
        <taxon>Sar</taxon>
        <taxon>Alveolata</taxon>
        <taxon>Ciliophora</taxon>
        <taxon>Intramacronucleata</taxon>
        <taxon>Oligohymenophorea</taxon>
        <taxon>Hymenostomatida</taxon>
        <taxon>Tetrahymenina</taxon>
        <taxon>Tetrahymenidae</taxon>
        <taxon>Tetrahymena</taxon>
    </lineage>
</organism>
<dbReference type="SMART" id="SM00119">
    <property type="entry name" value="HECTc"/>
    <property type="match status" value="1"/>
</dbReference>
<evidence type="ECO:0000256" key="4">
    <source>
        <dbReference type="ARBA" id="ARBA00022679"/>
    </source>
</evidence>
<dbReference type="OrthoDB" id="8068875at2759"/>
<evidence type="ECO:0000256" key="3">
    <source>
        <dbReference type="ARBA" id="ARBA00012485"/>
    </source>
</evidence>
<proteinExistence type="predicted"/>
<dbReference type="KEGG" id="tet:TTHERM_00469360"/>
<keyword evidence="5 6" id="KW-0833">Ubl conjugation pathway</keyword>
<dbReference type="GO" id="GO:0006511">
    <property type="term" value="P:ubiquitin-dependent protein catabolic process"/>
    <property type="evidence" value="ECO:0007669"/>
    <property type="project" value="TreeGrafter"/>
</dbReference>
<protein>
    <recommendedName>
        <fullName evidence="3">HECT-type E3 ubiquitin transferase</fullName>
        <ecNumber evidence="3">2.3.2.26</ecNumber>
    </recommendedName>
</protein>
<evidence type="ECO:0000256" key="5">
    <source>
        <dbReference type="ARBA" id="ARBA00022786"/>
    </source>
</evidence>
<dbReference type="GO" id="GO:0005737">
    <property type="term" value="C:cytoplasm"/>
    <property type="evidence" value="ECO:0007669"/>
    <property type="project" value="TreeGrafter"/>
</dbReference>
<dbReference type="GO" id="GO:0016567">
    <property type="term" value="P:protein ubiquitination"/>
    <property type="evidence" value="ECO:0007669"/>
    <property type="project" value="TreeGrafter"/>
</dbReference>
<sequence>MGNCTEMFNKKKNHNQSRICPTCNQNIPGTNDFNQHFAQCQRNRNPIQQHAPNQNNNQGQNQFPNPSLINNNPNQRPSNQPQNTNTHQHHQNRGLRQNFVWTKVYDEKDKTKYTWKQVEVGLIVEQELIKQLSNTDIKNFSFEEKQIWFRYKLEQLRIPWTEGAHWMEIHTDNVLLTSLTAIDLVDLHKEVKISINGDKVQDAGGLLREWIHMITKEIFDKNTGLFSLADSEEITYKINQDADKCDHIMNCFRLFGKVLGKAIFERIPLEAYVDKTLVKQLLGQPVTLDDIYSYDQQLYKSWLYIKNNKLKEDDFIGYMSFSRKTPQGMIEIDLIENGQQVEINEKNKQQYIDLCIQYISYKSVKDFIENIQAGLYSVVPKHLLEIFDANEFEMILNGLPFINVEDWEQNSIYKNGYTKTHHLIQEFWRILRSFDQQKLEKFLHFCTGSSRTSVEGFKKLESNRGNYAKFCIEQVKYDQSNPYPKAHTCFNRLELPLYPTKELLNKYLQIIVNNDLDGIFGMEQTACLNHIKG</sequence>
<dbReference type="InterPro" id="IPR050409">
    <property type="entry name" value="E3_ubiq-protein_ligase"/>
</dbReference>
<comment type="catalytic activity">
    <reaction evidence="1">
        <text>S-ubiquitinyl-[E2 ubiquitin-conjugating enzyme]-L-cysteine + [acceptor protein]-L-lysine = [E2 ubiquitin-conjugating enzyme]-L-cysteine + N(6)-ubiquitinyl-[acceptor protein]-L-lysine.</text>
        <dbReference type="EC" id="2.3.2.26"/>
    </reaction>
</comment>
<dbReference type="Proteomes" id="UP000009168">
    <property type="component" value="Unassembled WGS sequence"/>
</dbReference>
<evidence type="ECO:0000256" key="1">
    <source>
        <dbReference type="ARBA" id="ARBA00000885"/>
    </source>
</evidence>
<dbReference type="PROSITE" id="PS50237">
    <property type="entry name" value="HECT"/>
    <property type="match status" value="1"/>
</dbReference>
<dbReference type="Gene3D" id="3.30.2410.10">
    <property type="entry name" value="Hect, E3 ligase catalytic domain"/>
    <property type="match status" value="1"/>
</dbReference>
<evidence type="ECO:0000313" key="10">
    <source>
        <dbReference type="Proteomes" id="UP000009168"/>
    </source>
</evidence>
<name>I7MMH9_TETTS</name>
<reference evidence="10" key="1">
    <citation type="journal article" date="2006" name="PLoS Biol.">
        <title>Macronuclear genome sequence of the ciliate Tetrahymena thermophila, a model eukaryote.</title>
        <authorList>
            <person name="Eisen J.A."/>
            <person name="Coyne R.S."/>
            <person name="Wu M."/>
            <person name="Wu D."/>
            <person name="Thiagarajan M."/>
            <person name="Wortman J.R."/>
            <person name="Badger J.H."/>
            <person name="Ren Q."/>
            <person name="Amedeo P."/>
            <person name="Jones K.M."/>
            <person name="Tallon L.J."/>
            <person name="Delcher A.L."/>
            <person name="Salzberg S.L."/>
            <person name="Silva J.C."/>
            <person name="Haas B.J."/>
            <person name="Majoros W.H."/>
            <person name="Farzad M."/>
            <person name="Carlton J.M."/>
            <person name="Smith R.K. Jr."/>
            <person name="Garg J."/>
            <person name="Pearlman R.E."/>
            <person name="Karrer K.M."/>
            <person name="Sun L."/>
            <person name="Manning G."/>
            <person name="Elde N.C."/>
            <person name="Turkewitz A.P."/>
            <person name="Asai D.J."/>
            <person name="Wilkes D.E."/>
            <person name="Wang Y."/>
            <person name="Cai H."/>
            <person name="Collins K."/>
            <person name="Stewart B.A."/>
            <person name="Lee S.R."/>
            <person name="Wilamowska K."/>
            <person name="Weinberg Z."/>
            <person name="Ruzzo W.L."/>
            <person name="Wloga D."/>
            <person name="Gaertig J."/>
            <person name="Frankel J."/>
            <person name="Tsao C.-C."/>
            <person name="Gorovsky M.A."/>
            <person name="Keeling P.J."/>
            <person name="Waller R.F."/>
            <person name="Patron N.J."/>
            <person name="Cherry J.M."/>
            <person name="Stover N.A."/>
            <person name="Krieger C.J."/>
            <person name="del Toro C."/>
            <person name="Ryder H.F."/>
            <person name="Williamson S.C."/>
            <person name="Barbeau R.A."/>
            <person name="Hamilton E.P."/>
            <person name="Orias E."/>
        </authorList>
    </citation>
    <scope>NUCLEOTIDE SEQUENCE [LARGE SCALE GENOMIC DNA]</scope>
    <source>
        <strain evidence="10">SB210</strain>
    </source>
</reference>
<dbReference type="GeneID" id="7833674"/>
<evidence type="ECO:0000313" key="9">
    <source>
        <dbReference type="EMBL" id="EAS04887.2"/>
    </source>
</evidence>
<evidence type="ECO:0000256" key="6">
    <source>
        <dbReference type="PROSITE-ProRule" id="PRU00104"/>
    </source>
</evidence>
<dbReference type="Gene3D" id="3.30.2160.10">
    <property type="entry name" value="Hect, E3 ligase catalytic domain"/>
    <property type="match status" value="1"/>
</dbReference>
<dbReference type="InterPro" id="IPR035983">
    <property type="entry name" value="Hect_E3_ubiquitin_ligase"/>
</dbReference>
<evidence type="ECO:0000256" key="7">
    <source>
        <dbReference type="SAM" id="MobiDB-lite"/>
    </source>
</evidence>
<dbReference type="STRING" id="312017.I7MMH9"/>
<dbReference type="InParanoid" id="I7MMH9"/>
<dbReference type="PANTHER" id="PTHR11254:SF440">
    <property type="entry name" value="E3 UBIQUITIN-PROTEIN LIGASE NEDD-4"/>
    <property type="match status" value="1"/>
</dbReference>
<dbReference type="EC" id="2.3.2.26" evidence="3"/>
<gene>
    <name evidence="9" type="ORF">TTHERM_00469360</name>
</gene>
<dbReference type="PANTHER" id="PTHR11254">
    <property type="entry name" value="HECT DOMAIN UBIQUITIN-PROTEIN LIGASE"/>
    <property type="match status" value="1"/>
</dbReference>
<feature type="active site" description="Glycyl thioester intermediate" evidence="6">
    <location>
        <position position="489"/>
    </location>
</feature>
<accession>I7MMH9</accession>
<dbReference type="FunFam" id="3.30.2410.10:FF:000009">
    <property type="entry name" value="Probable E3 ubiquitin-protein ligase HECTD2"/>
    <property type="match status" value="1"/>
</dbReference>
<keyword evidence="10" id="KW-1185">Reference proteome</keyword>
<evidence type="ECO:0000259" key="8">
    <source>
        <dbReference type="PROSITE" id="PS50237"/>
    </source>
</evidence>
<keyword evidence="4 9" id="KW-0808">Transferase</keyword>
<comment type="pathway">
    <text evidence="2">Protein modification; protein ubiquitination.</text>
</comment>
<dbReference type="InterPro" id="IPR000569">
    <property type="entry name" value="HECT_dom"/>
</dbReference>